<feature type="compositionally biased region" description="Basic and acidic residues" evidence="4">
    <location>
        <begin position="43"/>
        <end position="67"/>
    </location>
</feature>
<dbReference type="GO" id="GO:0005737">
    <property type="term" value="C:cytoplasm"/>
    <property type="evidence" value="ECO:0007669"/>
    <property type="project" value="TreeGrafter"/>
</dbReference>
<feature type="compositionally biased region" description="Low complexity" evidence="4">
    <location>
        <begin position="282"/>
        <end position="302"/>
    </location>
</feature>
<evidence type="ECO:0000256" key="1">
    <source>
        <dbReference type="ARBA" id="ARBA00022741"/>
    </source>
</evidence>
<dbReference type="EMBL" id="KB644408">
    <property type="protein sequence ID" value="EPS25822.1"/>
    <property type="molecule type" value="Genomic_DNA"/>
</dbReference>
<dbReference type="InterPro" id="IPR000719">
    <property type="entry name" value="Prot_kinase_dom"/>
</dbReference>
<evidence type="ECO:0000259" key="5">
    <source>
        <dbReference type="PROSITE" id="PS50011"/>
    </source>
</evidence>
<dbReference type="InterPro" id="IPR017441">
    <property type="entry name" value="Protein_kinase_ATP_BS"/>
</dbReference>
<dbReference type="STRING" id="933388.S8AVE5"/>
<feature type="compositionally biased region" description="Low complexity" evidence="4">
    <location>
        <begin position="191"/>
        <end position="208"/>
    </location>
</feature>
<dbReference type="PANTHER" id="PTHR24346:SF76">
    <property type="entry name" value="NON-SPECIFIC SERINE_THREONINE PROTEIN KINASE"/>
    <property type="match status" value="1"/>
</dbReference>
<dbReference type="SMART" id="SM00220">
    <property type="entry name" value="S_TKc"/>
    <property type="match status" value="1"/>
</dbReference>
<dbReference type="FunFam" id="1.10.510.10:FF:000985">
    <property type="entry name" value="Serine/threonine-protein kinase MARK2"/>
    <property type="match status" value="1"/>
</dbReference>
<dbReference type="Gene3D" id="1.10.510.10">
    <property type="entry name" value="Transferase(Phosphotransferase) domain 1"/>
    <property type="match status" value="1"/>
</dbReference>
<gene>
    <name evidence="6" type="ORF">PDE_00758</name>
</gene>
<dbReference type="PhylomeDB" id="S8AVE5"/>
<keyword evidence="1 3" id="KW-0547">Nucleotide-binding</keyword>
<dbReference type="GO" id="GO:0035556">
    <property type="term" value="P:intracellular signal transduction"/>
    <property type="evidence" value="ECO:0007669"/>
    <property type="project" value="TreeGrafter"/>
</dbReference>
<feature type="region of interest" description="Disordered" evidence="4">
    <location>
        <begin position="503"/>
        <end position="527"/>
    </location>
</feature>
<dbReference type="SUPFAM" id="SSF56112">
    <property type="entry name" value="Protein kinase-like (PK-like)"/>
    <property type="match status" value="1"/>
</dbReference>
<dbReference type="PANTHER" id="PTHR24346">
    <property type="entry name" value="MAP/MICROTUBULE AFFINITY-REGULATING KINASE"/>
    <property type="match status" value="1"/>
</dbReference>
<dbReference type="GO" id="GO:0005524">
    <property type="term" value="F:ATP binding"/>
    <property type="evidence" value="ECO:0007669"/>
    <property type="project" value="UniProtKB-UniRule"/>
</dbReference>
<dbReference type="HOGENOM" id="CLU_015975_0_0_1"/>
<dbReference type="PROSITE" id="PS00107">
    <property type="entry name" value="PROTEIN_KINASE_ATP"/>
    <property type="match status" value="1"/>
</dbReference>
<dbReference type="PROSITE" id="PS50011">
    <property type="entry name" value="PROTEIN_KINASE_DOM"/>
    <property type="match status" value="1"/>
</dbReference>
<name>S8AVE5_PENO1</name>
<evidence type="ECO:0000313" key="7">
    <source>
        <dbReference type="Proteomes" id="UP000019376"/>
    </source>
</evidence>
<dbReference type="GO" id="GO:0000226">
    <property type="term" value="P:microtubule cytoskeleton organization"/>
    <property type="evidence" value="ECO:0007669"/>
    <property type="project" value="TreeGrafter"/>
</dbReference>
<reference evidence="6 7" key="1">
    <citation type="journal article" date="2013" name="PLoS ONE">
        <title>Genomic and secretomic analyses reveal unique features of the lignocellulolytic enzyme system of Penicillium decumbens.</title>
        <authorList>
            <person name="Liu G."/>
            <person name="Zhang L."/>
            <person name="Wei X."/>
            <person name="Zou G."/>
            <person name="Qin Y."/>
            <person name="Ma L."/>
            <person name="Li J."/>
            <person name="Zheng H."/>
            <person name="Wang S."/>
            <person name="Wang C."/>
            <person name="Xun L."/>
            <person name="Zhao G.-P."/>
            <person name="Zhou Z."/>
            <person name="Qu Y."/>
        </authorList>
    </citation>
    <scope>NUCLEOTIDE SEQUENCE [LARGE SCALE GENOMIC DNA]</scope>
    <source>
        <strain evidence="7">114-2 / CGMCC 5302</strain>
    </source>
</reference>
<feature type="domain" description="Protein kinase" evidence="5">
    <location>
        <begin position="332"/>
        <end position="638"/>
    </location>
</feature>
<keyword evidence="2 3" id="KW-0067">ATP-binding</keyword>
<evidence type="ECO:0000313" key="6">
    <source>
        <dbReference type="EMBL" id="EPS25822.1"/>
    </source>
</evidence>
<dbReference type="InterPro" id="IPR008271">
    <property type="entry name" value="Ser/Thr_kinase_AS"/>
</dbReference>
<feature type="compositionally biased region" description="Polar residues" evidence="4">
    <location>
        <begin position="14"/>
        <end position="29"/>
    </location>
</feature>
<dbReference type="Pfam" id="PF00069">
    <property type="entry name" value="Pkinase"/>
    <property type="match status" value="1"/>
</dbReference>
<dbReference type="Gene3D" id="3.30.200.20">
    <property type="entry name" value="Phosphorylase Kinase, domain 1"/>
    <property type="match status" value="1"/>
</dbReference>
<evidence type="ECO:0000256" key="2">
    <source>
        <dbReference type="ARBA" id="ARBA00022840"/>
    </source>
</evidence>
<organism evidence="6 7">
    <name type="scientific">Penicillium oxalicum (strain 114-2 / CGMCC 5302)</name>
    <name type="common">Penicillium decumbens</name>
    <dbReference type="NCBI Taxonomy" id="933388"/>
    <lineage>
        <taxon>Eukaryota</taxon>
        <taxon>Fungi</taxon>
        <taxon>Dikarya</taxon>
        <taxon>Ascomycota</taxon>
        <taxon>Pezizomycotina</taxon>
        <taxon>Eurotiomycetes</taxon>
        <taxon>Eurotiomycetidae</taxon>
        <taxon>Eurotiales</taxon>
        <taxon>Aspergillaceae</taxon>
        <taxon>Penicillium</taxon>
    </lineage>
</organism>
<protein>
    <recommendedName>
        <fullName evidence="5">Protein kinase domain-containing protein</fullName>
    </recommendedName>
</protein>
<feature type="compositionally biased region" description="Basic and acidic residues" evidence="4">
    <location>
        <begin position="81"/>
        <end position="100"/>
    </location>
</feature>
<dbReference type="InterPro" id="IPR011009">
    <property type="entry name" value="Kinase-like_dom_sf"/>
</dbReference>
<dbReference type="OrthoDB" id="4062651at2759"/>
<feature type="region of interest" description="Disordered" evidence="4">
    <location>
        <begin position="137"/>
        <end position="306"/>
    </location>
</feature>
<accession>S8AVE5</accession>
<evidence type="ECO:0000256" key="3">
    <source>
        <dbReference type="PROSITE-ProRule" id="PRU10141"/>
    </source>
</evidence>
<sequence length="656" mass="72304">MAHPERLGLASLRIETSFNQQHLGRSNENQTERRKSNSGSDGIKSDHLRTDHDHTARCRDTNDDRSVISETHSATLPISVPRHEGRHLDDASSFPDRPDDIQNSPLDNYFETRRASITFNPKVSLGAGVQYPLDQPLAKGGASTRPPLKFESRTSGLRNALTRDDDLDHPKIDSWGFHAKRSPEDRAIPTGSAGQRQSESSESQSTSGRDLDQPTSLTSLSTVSPIAEEVRTPPESVKDPLLSPLFITSPAQSVTSPDDRSGSWSGGLITPFGSKTRRSALDRSGSLRQSGSRRSTLSSGKSPASAFLSMWSGKDEPVASPDDEGQTVGTDYVLGKQIGFGGFSVVKEAYKVEEHGTTKRLAVKIVKKNMVDRSERENEEVQAEFDHEVRVWRYLNHPHVLTLDAVYETDYATFCFTKLAIGGTLFDLIRQNRQGLDMALAKKYSYQLACAIRYLHEDARVVHRDIKLENCLLDPVEASDGSTSSSLVLCDFGMAEWMMTDDGGESPDPYSEAADRPPPKLMGPADSSTSVAGSLEYASPELLESSAGIIHPSVDIWAFGVIVYTVIVGSRPFQDSFMPRVRSNIISGTWDREAMIKDVTDDSALEDHQNALDLVIGCLEMDAHKRWTIRDVLASAWLRDVAQTADEPSQDSIWKL</sequence>
<feature type="compositionally biased region" description="Basic and acidic residues" evidence="4">
    <location>
        <begin position="161"/>
        <end position="172"/>
    </location>
</feature>
<dbReference type="GO" id="GO:0004674">
    <property type="term" value="F:protein serine/threonine kinase activity"/>
    <property type="evidence" value="ECO:0007669"/>
    <property type="project" value="TreeGrafter"/>
</dbReference>
<dbReference type="eggNOG" id="KOG4717">
    <property type="taxonomic scope" value="Eukaryota"/>
</dbReference>
<feature type="compositionally biased region" description="Basic and acidic residues" evidence="4">
    <location>
        <begin position="228"/>
        <end position="238"/>
    </location>
</feature>
<feature type="binding site" evidence="3">
    <location>
        <position position="368"/>
    </location>
    <ligand>
        <name>ATP</name>
        <dbReference type="ChEBI" id="CHEBI:30616"/>
    </ligand>
</feature>
<dbReference type="FunFam" id="3.30.200.20:FF:000567">
    <property type="entry name" value="Serine/threonine-protein kinase MARK2"/>
    <property type="match status" value="1"/>
</dbReference>
<keyword evidence="7" id="KW-1185">Reference proteome</keyword>
<proteinExistence type="predicted"/>
<feature type="region of interest" description="Disordered" evidence="4">
    <location>
        <begin position="1"/>
        <end position="102"/>
    </location>
</feature>
<dbReference type="AlphaFoldDB" id="S8AVE5"/>
<dbReference type="Proteomes" id="UP000019376">
    <property type="component" value="Unassembled WGS sequence"/>
</dbReference>
<dbReference type="PROSITE" id="PS00108">
    <property type="entry name" value="PROTEIN_KINASE_ST"/>
    <property type="match status" value="1"/>
</dbReference>
<evidence type="ECO:0000256" key="4">
    <source>
        <dbReference type="SAM" id="MobiDB-lite"/>
    </source>
</evidence>